<reference evidence="23 24" key="1">
    <citation type="journal article" date="2013" name="Nat. Commun.">
        <title>Genome analysis reveals insights into physiology and longevity of the Brandt's bat Myotis brandtii.</title>
        <authorList>
            <person name="Seim I."/>
            <person name="Fang X."/>
            <person name="Xiong Z."/>
            <person name="Lobanov A.V."/>
            <person name="Huang Z."/>
            <person name="Ma S."/>
            <person name="Feng Y."/>
            <person name="Turanov A.A."/>
            <person name="Zhu Y."/>
            <person name="Lenz T.L."/>
            <person name="Gerashchenko M.V."/>
            <person name="Fan D."/>
            <person name="Hee Yim S."/>
            <person name="Yao X."/>
            <person name="Jordan D."/>
            <person name="Xiong Y."/>
            <person name="Ma Y."/>
            <person name="Lyapunov A.N."/>
            <person name="Chen G."/>
            <person name="Kulakova O.I."/>
            <person name="Sun Y."/>
            <person name="Lee S.G."/>
            <person name="Bronson R.T."/>
            <person name="Moskalev A.A."/>
            <person name="Sunyaev S.R."/>
            <person name="Zhang G."/>
            <person name="Krogh A."/>
            <person name="Wang J."/>
            <person name="Gladyshev V.N."/>
        </authorList>
    </citation>
    <scope>NUCLEOTIDE SEQUENCE [LARGE SCALE GENOMIC DNA]</scope>
</reference>
<dbReference type="PANTHER" id="PTHR10836">
    <property type="entry name" value="GLYCERALDEHYDE 3-PHOSPHATE DEHYDROGENASE"/>
    <property type="match status" value="1"/>
</dbReference>
<comment type="subcellular location">
    <subcellularLocation>
        <location evidence="2">Cytoplasm</location>
        <location evidence="2">Cytoskeleton</location>
    </subcellularLocation>
    <subcellularLocation>
        <location evidence="3">Cytoplasm</location>
        <location evidence="3">Cytosol</location>
    </subcellularLocation>
    <subcellularLocation>
        <location evidence="1">Nucleus</location>
    </subcellularLocation>
</comment>
<keyword evidence="15" id="KW-0324">Glycolysis</keyword>
<evidence type="ECO:0000256" key="18">
    <source>
        <dbReference type="ARBA" id="ARBA00031890"/>
    </source>
</evidence>
<dbReference type="GO" id="GO:0005634">
    <property type="term" value="C:nucleus"/>
    <property type="evidence" value="ECO:0007669"/>
    <property type="project" value="UniProtKB-SubCell"/>
</dbReference>
<evidence type="ECO:0000256" key="4">
    <source>
        <dbReference type="ARBA" id="ARBA00004869"/>
    </source>
</evidence>
<dbReference type="GO" id="GO:0006096">
    <property type="term" value="P:glycolytic process"/>
    <property type="evidence" value="ECO:0007669"/>
    <property type="project" value="UniProtKB-KW"/>
</dbReference>
<dbReference type="InterPro" id="IPR036291">
    <property type="entry name" value="NAD(P)-bd_dom_sf"/>
</dbReference>
<dbReference type="EMBL" id="KE162186">
    <property type="protein sequence ID" value="EPQ07390.1"/>
    <property type="molecule type" value="Genomic_DNA"/>
</dbReference>
<organism evidence="23 24">
    <name type="scientific">Myotis brandtii</name>
    <name type="common">Brandt's bat</name>
    <dbReference type="NCBI Taxonomy" id="109478"/>
    <lineage>
        <taxon>Eukaryota</taxon>
        <taxon>Metazoa</taxon>
        <taxon>Chordata</taxon>
        <taxon>Craniata</taxon>
        <taxon>Vertebrata</taxon>
        <taxon>Euteleostomi</taxon>
        <taxon>Mammalia</taxon>
        <taxon>Eutheria</taxon>
        <taxon>Laurasiatheria</taxon>
        <taxon>Chiroptera</taxon>
        <taxon>Yangochiroptera</taxon>
        <taxon>Vespertilionidae</taxon>
        <taxon>Myotis</taxon>
    </lineage>
</organism>
<evidence type="ECO:0000256" key="5">
    <source>
        <dbReference type="ARBA" id="ARBA00007406"/>
    </source>
</evidence>
<evidence type="ECO:0000256" key="16">
    <source>
        <dbReference type="ARBA" id="ARBA00023212"/>
    </source>
</evidence>
<evidence type="ECO:0000256" key="19">
    <source>
        <dbReference type="ARBA" id="ARBA00046997"/>
    </source>
</evidence>
<evidence type="ECO:0000259" key="22">
    <source>
        <dbReference type="SMART" id="SM00846"/>
    </source>
</evidence>
<comment type="subunit">
    <text evidence="19">Homotetramer. Interacts with TPPP; the interaction is direct. Interacts (when S-nitrosylated) with SIAH1; leading to nuclear translocation. Interacts with RILPL1/GOSPEL, leading to prevent the interaction between GAPDH and SIAH1 and prevent nuclear translocation. Interacts with CHP1; the interaction increases the binding of CHP1 with microtubules. Associates with microtubules. Interacts with EIF1AD, USP25, PRKCI and WARS1. Interacts with phosphorylated RPL13A; inhibited by oxidatively-modified low-densitity lipoprotein (LDL(ox)). Component of the GAIT complex. Interacts with FKBP6; leading to inhibit GAPDH catalytic activity. Interacts with TRAF2, promoting TRAF2 ubiquitination. Interacts with TRAF3, promoting TRAF3 ubiquitination.</text>
</comment>
<dbReference type="GO" id="GO:0016740">
    <property type="term" value="F:transferase activity"/>
    <property type="evidence" value="ECO:0007669"/>
    <property type="project" value="UniProtKB-KW"/>
</dbReference>
<evidence type="ECO:0000256" key="7">
    <source>
        <dbReference type="ARBA" id="ARBA00021022"/>
    </source>
</evidence>
<comment type="pathway">
    <text evidence="4">Carbohydrate degradation; glycolysis; pyruvate from D-glyceraldehyde 3-phosphate: step 1/5.</text>
</comment>
<keyword evidence="14" id="KW-0520">NAD</keyword>
<evidence type="ECO:0000256" key="9">
    <source>
        <dbReference type="ARBA" id="ARBA00022679"/>
    </source>
</evidence>
<dbReference type="Pfam" id="PF02800">
    <property type="entry name" value="Gp_dh_C"/>
    <property type="match status" value="1"/>
</dbReference>
<evidence type="ECO:0000256" key="14">
    <source>
        <dbReference type="ARBA" id="ARBA00023027"/>
    </source>
</evidence>
<evidence type="ECO:0000256" key="1">
    <source>
        <dbReference type="ARBA" id="ARBA00004123"/>
    </source>
</evidence>
<evidence type="ECO:0000313" key="23">
    <source>
        <dbReference type="EMBL" id="EPQ07390.1"/>
    </source>
</evidence>
<dbReference type="GO" id="GO:0005856">
    <property type="term" value="C:cytoskeleton"/>
    <property type="evidence" value="ECO:0007669"/>
    <property type="project" value="UniProtKB-SubCell"/>
</dbReference>
<protein>
    <recommendedName>
        <fullName evidence="7">Glyceraldehyde-3-phosphate dehydrogenase</fullName>
        <ecNumber evidence="6">1.2.1.12</ecNumber>
    </recommendedName>
    <alternativeName>
        <fullName evidence="18">Peptidyl-cysteine S-nitrosylase GAPDH</fullName>
    </alternativeName>
</protein>
<dbReference type="SUPFAM" id="SSF51735">
    <property type="entry name" value="NAD(P)-binding Rossmann-fold domains"/>
    <property type="match status" value="1"/>
</dbReference>
<evidence type="ECO:0000256" key="8">
    <source>
        <dbReference type="ARBA" id="ARBA00022490"/>
    </source>
</evidence>
<evidence type="ECO:0000256" key="2">
    <source>
        <dbReference type="ARBA" id="ARBA00004245"/>
    </source>
</evidence>
<keyword evidence="11" id="KW-0702">S-nitrosylation</keyword>
<evidence type="ECO:0000256" key="11">
    <source>
        <dbReference type="ARBA" id="ARBA00022799"/>
    </source>
</evidence>
<proteinExistence type="inferred from homology"/>
<feature type="domain" description="Glyceraldehyde 3-phosphate dehydrogenase NAD(P) binding" evidence="22">
    <location>
        <begin position="3"/>
        <end position="117"/>
    </location>
</feature>
<name>S7MVF7_MYOBR</name>
<accession>S7MVF7</accession>
<comment type="catalytic activity">
    <reaction evidence="20">
        <text>D-glyceraldehyde 3-phosphate + phosphate + NAD(+) = (2R)-3-phospho-glyceroyl phosphate + NADH + H(+)</text>
        <dbReference type="Rhea" id="RHEA:10300"/>
        <dbReference type="ChEBI" id="CHEBI:15378"/>
        <dbReference type="ChEBI" id="CHEBI:43474"/>
        <dbReference type="ChEBI" id="CHEBI:57540"/>
        <dbReference type="ChEBI" id="CHEBI:57604"/>
        <dbReference type="ChEBI" id="CHEBI:57945"/>
        <dbReference type="ChEBI" id="CHEBI:59776"/>
        <dbReference type="EC" id="1.2.1.12"/>
    </reaction>
</comment>
<dbReference type="GO" id="GO:0005829">
    <property type="term" value="C:cytosol"/>
    <property type="evidence" value="ECO:0007669"/>
    <property type="project" value="UniProtKB-SubCell"/>
</dbReference>
<evidence type="ECO:0000256" key="3">
    <source>
        <dbReference type="ARBA" id="ARBA00004514"/>
    </source>
</evidence>
<evidence type="ECO:0000256" key="15">
    <source>
        <dbReference type="ARBA" id="ARBA00023152"/>
    </source>
</evidence>
<dbReference type="SUPFAM" id="SSF55347">
    <property type="entry name" value="Glyceraldehyde-3-phosphate dehydrogenase-like, C-terminal domain"/>
    <property type="match status" value="1"/>
</dbReference>
<keyword evidence="17" id="KW-0539">Nucleus</keyword>
<dbReference type="AlphaFoldDB" id="S7MVF7"/>
<evidence type="ECO:0000256" key="21">
    <source>
        <dbReference type="ARBA" id="ARBA00048005"/>
    </source>
</evidence>
<keyword evidence="12" id="KW-0810">Translation regulation</keyword>
<dbReference type="Gene3D" id="3.30.360.10">
    <property type="entry name" value="Dihydrodipicolinate Reductase, domain 2"/>
    <property type="match status" value="1"/>
</dbReference>
<dbReference type="GO" id="GO:0006417">
    <property type="term" value="P:regulation of translation"/>
    <property type="evidence" value="ECO:0007669"/>
    <property type="project" value="UniProtKB-KW"/>
</dbReference>
<dbReference type="PANTHER" id="PTHR10836:SF111">
    <property type="entry name" value="GLYCERALDEHYDE-3-PHOSPHATE DEHYDROGENASE"/>
    <property type="match status" value="1"/>
</dbReference>
<dbReference type="GO" id="GO:0006915">
    <property type="term" value="P:apoptotic process"/>
    <property type="evidence" value="ECO:0007669"/>
    <property type="project" value="UniProtKB-KW"/>
</dbReference>
<evidence type="ECO:0000256" key="13">
    <source>
        <dbReference type="ARBA" id="ARBA00023002"/>
    </source>
</evidence>
<keyword evidence="24" id="KW-1185">Reference proteome</keyword>
<dbReference type="GO" id="GO:0051287">
    <property type="term" value="F:NAD binding"/>
    <property type="evidence" value="ECO:0007669"/>
    <property type="project" value="InterPro"/>
</dbReference>
<comment type="catalytic activity">
    <reaction evidence="21">
        <text>S-nitroso-L-cysteinyl-[GAPDH] + L-cysteinyl-[protein] = L-cysteinyl-[GAPDH] + S-nitroso-L-cysteinyl-[protein]</text>
        <dbReference type="Rhea" id="RHEA:66684"/>
        <dbReference type="Rhea" id="RHEA-COMP:10131"/>
        <dbReference type="Rhea" id="RHEA-COMP:17089"/>
        <dbReference type="Rhea" id="RHEA-COMP:17090"/>
        <dbReference type="Rhea" id="RHEA-COMP:17091"/>
        <dbReference type="ChEBI" id="CHEBI:29950"/>
        <dbReference type="ChEBI" id="CHEBI:149494"/>
    </reaction>
    <physiologicalReaction direction="left-to-right" evidence="21">
        <dbReference type="Rhea" id="RHEA:66685"/>
    </physiologicalReaction>
</comment>
<dbReference type="InterPro" id="IPR020831">
    <property type="entry name" value="GlycerAld/Erythrose_P_DH"/>
</dbReference>
<keyword evidence="10" id="KW-0053">Apoptosis</keyword>
<keyword evidence="16" id="KW-0206">Cytoskeleton</keyword>
<gene>
    <name evidence="23" type="ORF">D623_10032626</name>
</gene>
<dbReference type="GO" id="GO:0004365">
    <property type="term" value="F:glyceraldehyde-3-phosphate dehydrogenase (NAD+) (phosphorylating) activity"/>
    <property type="evidence" value="ECO:0007669"/>
    <property type="project" value="UniProtKB-EC"/>
</dbReference>
<evidence type="ECO:0000256" key="17">
    <source>
        <dbReference type="ARBA" id="ARBA00023242"/>
    </source>
</evidence>
<sequence>MLSKIFTFFAAHITSKLPSKSKIYMKKKSQSNDNIIKVSTRQKARDHTNIEWGETSAEYVVESTGVFSALEKAGAHLEGGAKRVIISAPSADTPMFVMGMNHDMYGSSFKIISNATNCLDLPAKVIHDNFGIMTTVHAITDTQKTTDGSSGNLWHDVQGVAQKTIPASTGAAKVVSKVFPELNAKLTGMALHIPTPNVLVVDLTCCLEKLDKYDDIKSDTHFFICDAGVGIALNNQFVQLISWVVDFMVHMTSKG</sequence>
<comment type="similarity">
    <text evidence="5">Belongs to the glyceraldehyde-3-phosphate dehydrogenase family.</text>
</comment>
<evidence type="ECO:0000313" key="24">
    <source>
        <dbReference type="Proteomes" id="UP000052978"/>
    </source>
</evidence>
<dbReference type="Gene3D" id="3.40.50.720">
    <property type="entry name" value="NAD(P)-binding Rossmann-like Domain"/>
    <property type="match status" value="1"/>
</dbReference>
<dbReference type="EC" id="1.2.1.12" evidence="6"/>
<evidence type="ECO:0000256" key="20">
    <source>
        <dbReference type="ARBA" id="ARBA00047698"/>
    </source>
</evidence>
<keyword evidence="13" id="KW-0560">Oxidoreductase</keyword>
<dbReference type="InterPro" id="IPR020828">
    <property type="entry name" value="GlycerAld_3-P_DH_NAD(P)-bd"/>
</dbReference>
<keyword evidence="9" id="KW-0808">Transferase</keyword>
<evidence type="ECO:0000256" key="12">
    <source>
        <dbReference type="ARBA" id="ARBA00022845"/>
    </source>
</evidence>
<dbReference type="Proteomes" id="UP000052978">
    <property type="component" value="Unassembled WGS sequence"/>
</dbReference>
<keyword evidence="8" id="KW-0963">Cytoplasm</keyword>
<evidence type="ECO:0000256" key="10">
    <source>
        <dbReference type="ARBA" id="ARBA00022703"/>
    </source>
</evidence>
<dbReference type="InterPro" id="IPR020829">
    <property type="entry name" value="GlycerAld_3-P_DH_cat"/>
</dbReference>
<evidence type="ECO:0000256" key="6">
    <source>
        <dbReference type="ARBA" id="ARBA00013119"/>
    </source>
</evidence>
<dbReference type="PRINTS" id="PR00078">
    <property type="entry name" value="G3PDHDRGNASE"/>
</dbReference>
<dbReference type="SMART" id="SM00846">
    <property type="entry name" value="Gp_dh_N"/>
    <property type="match status" value="1"/>
</dbReference>